<dbReference type="Proteomes" id="UP001140234">
    <property type="component" value="Unassembled WGS sequence"/>
</dbReference>
<organism evidence="1 2">
    <name type="scientific">Coemansia nantahalensis</name>
    <dbReference type="NCBI Taxonomy" id="2789366"/>
    <lineage>
        <taxon>Eukaryota</taxon>
        <taxon>Fungi</taxon>
        <taxon>Fungi incertae sedis</taxon>
        <taxon>Zoopagomycota</taxon>
        <taxon>Kickxellomycotina</taxon>
        <taxon>Kickxellomycetes</taxon>
        <taxon>Kickxellales</taxon>
        <taxon>Kickxellaceae</taxon>
        <taxon>Coemansia</taxon>
    </lineage>
</organism>
<name>A0ACC1K4T8_9FUNG</name>
<reference evidence="1" key="1">
    <citation type="submission" date="2022-07" db="EMBL/GenBank/DDBJ databases">
        <title>Phylogenomic reconstructions and comparative analyses of Kickxellomycotina fungi.</title>
        <authorList>
            <person name="Reynolds N.K."/>
            <person name="Stajich J.E."/>
            <person name="Barry K."/>
            <person name="Grigoriev I.V."/>
            <person name="Crous P."/>
            <person name="Smith M.E."/>
        </authorList>
    </citation>
    <scope>NUCLEOTIDE SEQUENCE</scope>
    <source>
        <strain evidence="1">CBS 109366</strain>
    </source>
</reference>
<sequence>MSSLSVEVGVFLSQLAAILLADVPNWRILFSLSAGLSIAQLLWLPFMPESPKFLVSRGRLDEAERALRLLRPGSDVARELAAMVEASHGCSADHPAANEAGFVTDVDSECKIADDDCDSTAATPRGASAVSVAQRTARGHTVGIADILRGRTPDVLWHPLFCTLFLMGFQQWTGAKGVVFYSTEIVVGVLNLTRSQVQHTPNSAQWVTIGITATGIICVVASMLLIDRLGRRRLLLVSTGGLVVACALVVVGCTCNAPALSIVAMFALKAAYCLGMAPIPWLCASEMLPYYALGALSGVACALNWLMIFAIGLLFPVLSKVLGGYLFLPFACLNAAAFSVVLLFVPETKGHRVCDIIQHHGRRVHIVLTARRSRRNTSI</sequence>
<accession>A0ACC1K4T8</accession>
<evidence type="ECO:0000313" key="1">
    <source>
        <dbReference type="EMBL" id="KAJ2773289.1"/>
    </source>
</evidence>
<proteinExistence type="predicted"/>
<keyword evidence="2" id="KW-1185">Reference proteome</keyword>
<dbReference type="EMBL" id="JANBUJ010000245">
    <property type="protein sequence ID" value="KAJ2773289.1"/>
    <property type="molecule type" value="Genomic_DNA"/>
</dbReference>
<evidence type="ECO:0000313" key="2">
    <source>
        <dbReference type="Proteomes" id="UP001140234"/>
    </source>
</evidence>
<protein>
    <submittedName>
        <fullName evidence="1">Bifunctional purine biosynthesis protein PurH</fullName>
    </submittedName>
</protein>
<gene>
    <name evidence="1" type="primary">HGT20_2</name>
    <name evidence="1" type="ORF">IWQ57_001368</name>
</gene>
<comment type="caution">
    <text evidence="1">The sequence shown here is derived from an EMBL/GenBank/DDBJ whole genome shotgun (WGS) entry which is preliminary data.</text>
</comment>